<dbReference type="EMBL" id="SMGG01000007">
    <property type="protein sequence ID" value="TCK58453.1"/>
    <property type="molecule type" value="Genomic_DNA"/>
</dbReference>
<dbReference type="InterPro" id="IPR021831">
    <property type="entry name" value="ParD-like"/>
</dbReference>
<proteinExistence type="predicted"/>
<sequence length="75" mass="8380">MAHAIRISDEIVDSAKILSKVENRSVGGQIEYWAKIGKIAEENPDFNFSMIKDLLVALEEAKHGELEEYKFGEGA</sequence>
<organism evidence="1 2">
    <name type="scientific">Seleniivibrio woodruffii</name>
    <dbReference type="NCBI Taxonomy" id="1078050"/>
    <lineage>
        <taxon>Bacteria</taxon>
        <taxon>Pseudomonadati</taxon>
        <taxon>Deferribacterota</taxon>
        <taxon>Deferribacteres</taxon>
        <taxon>Deferribacterales</taxon>
        <taxon>Geovibrionaceae</taxon>
        <taxon>Seleniivibrio</taxon>
    </lineage>
</organism>
<gene>
    <name evidence="1" type="ORF">C8D98_2655</name>
</gene>
<dbReference type="Pfam" id="PF11903">
    <property type="entry name" value="ParD_like"/>
    <property type="match status" value="1"/>
</dbReference>
<dbReference type="AlphaFoldDB" id="A0A4R1K418"/>
<evidence type="ECO:0000313" key="1">
    <source>
        <dbReference type="EMBL" id="TCK58453.1"/>
    </source>
</evidence>
<evidence type="ECO:0000313" key="2">
    <source>
        <dbReference type="Proteomes" id="UP000294614"/>
    </source>
</evidence>
<comment type="caution">
    <text evidence="1">The sequence shown here is derived from an EMBL/GenBank/DDBJ whole genome shotgun (WGS) entry which is preliminary data.</text>
</comment>
<dbReference type="OrthoDB" id="5422561at2"/>
<dbReference type="RefSeq" id="WP_132874621.1">
    <property type="nucleotide sequence ID" value="NZ_SMGG01000007.1"/>
</dbReference>
<reference evidence="1 2" key="1">
    <citation type="submission" date="2019-03" db="EMBL/GenBank/DDBJ databases">
        <title>Genomic Encyclopedia of Type Strains, Phase IV (KMG-IV): sequencing the most valuable type-strain genomes for metagenomic binning, comparative biology and taxonomic classification.</title>
        <authorList>
            <person name="Goeker M."/>
        </authorList>
    </citation>
    <scope>NUCLEOTIDE SEQUENCE [LARGE SCALE GENOMIC DNA]</scope>
    <source>
        <strain evidence="1 2">DSM 24984</strain>
    </source>
</reference>
<accession>A0A4R1K418</accession>
<dbReference type="Proteomes" id="UP000294614">
    <property type="component" value="Unassembled WGS sequence"/>
</dbReference>
<name>A0A4R1K418_9BACT</name>
<keyword evidence="2" id="KW-1185">Reference proteome</keyword>
<protein>
    <submittedName>
        <fullName evidence="1">ParD-like antitoxin of type II ParDE toxin-antitoxin system</fullName>
    </submittedName>
</protein>